<dbReference type="InterPro" id="IPR002938">
    <property type="entry name" value="FAD-bd"/>
</dbReference>
<accession>A0ABV2UM54</accession>
<evidence type="ECO:0000259" key="1">
    <source>
        <dbReference type="Pfam" id="PF01494"/>
    </source>
</evidence>
<reference evidence="2 3" key="1">
    <citation type="submission" date="2024-06" db="EMBL/GenBank/DDBJ databases">
        <title>The Natural Products Discovery Center: Release of the First 8490 Sequenced Strains for Exploring Actinobacteria Biosynthetic Diversity.</title>
        <authorList>
            <person name="Kalkreuter E."/>
            <person name="Kautsar S.A."/>
            <person name="Yang D."/>
            <person name="Bader C.D."/>
            <person name="Teijaro C.N."/>
            <person name="Fluegel L."/>
            <person name="Davis C.M."/>
            <person name="Simpson J.R."/>
            <person name="Lauterbach L."/>
            <person name="Steele A.D."/>
            <person name="Gui C."/>
            <person name="Meng S."/>
            <person name="Li G."/>
            <person name="Viehrig K."/>
            <person name="Ye F."/>
            <person name="Su P."/>
            <person name="Kiefer A.F."/>
            <person name="Nichols A."/>
            <person name="Cepeda A.J."/>
            <person name="Yan W."/>
            <person name="Fan B."/>
            <person name="Jiang Y."/>
            <person name="Adhikari A."/>
            <person name="Zheng C.-J."/>
            <person name="Schuster L."/>
            <person name="Cowan T.M."/>
            <person name="Smanski M.J."/>
            <person name="Chevrette M.G."/>
            <person name="De Carvalho L.P.S."/>
            <person name="Shen B."/>
        </authorList>
    </citation>
    <scope>NUCLEOTIDE SEQUENCE [LARGE SCALE GENOMIC DNA]</scope>
    <source>
        <strain evidence="2 3">NPDC005137</strain>
    </source>
</reference>
<sequence>MRCAVTPGRADASLAGHVVRRGSAEEAVIAGRHSFDGCLACVGEAVHLPIPMTGYGFNMSLQDAEAEGSRPGQAEQV</sequence>
<evidence type="ECO:0000313" key="2">
    <source>
        <dbReference type="EMBL" id="MET8438556.1"/>
    </source>
</evidence>
<dbReference type="GO" id="GO:0004497">
    <property type="term" value="F:monooxygenase activity"/>
    <property type="evidence" value="ECO:0007669"/>
    <property type="project" value="UniProtKB-KW"/>
</dbReference>
<dbReference type="EMBL" id="JBEXIP010000063">
    <property type="protein sequence ID" value="MET8438556.1"/>
    <property type="molecule type" value="Genomic_DNA"/>
</dbReference>
<dbReference type="Pfam" id="PF01494">
    <property type="entry name" value="FAD_binding_3"/>
    <property type="match status" value="1"/>
</dbReference>
<keyword evidence="2" id="KW-0560">Oxidoreductase</keyword>
<protein>
    <submittedName>
        <fullName evidence="2">FAD-dependent monooxygenase</fullName>
    </submittedName>
</protein>
<gene>
    <name evidence="2" type="ORF">ABZV61_38790</name>
</gene>
<keyword evidence="3" id="KW-1185">Reference proteome</keyword>
<feature type="domain" description="FAD-binding" evidence="1">
    <location>
        <begin position="34"/>
        <end position="64"/>
    </location>
</feature>
<evidence type="ECO:0000313" key="3">
    <source>
        <dbReference type="Proteomes" id="UP001550044"/>
    </source>
</evidence>
<keyword evidence="2" id="KW-0503">Monooxygenase</keyword>
<dbReference type="RefSeq" id="WP_356712946.1">
    <property type="nucleotide sequence ID" value="NZ_JBEXIP010000063.1"/>
</dbReference>
<dbReference type="Proteomes" id="UP001550044">
    <property type="component" value="Unassembled WGS sequence"/>
</dbReference>
<dbReference type="InterPro" id="IPR036188">
    <property type="entry name" value="FAD/NAD-bd_sf"/>
</dbReference>
<dbReference type="SUPFAM" id="SSF51905">
    <property type="entry name" value="FAD/NAD(P)-binding domain"/>
    <property type="match status" value="1"/>
</dbReference>
<organism evidence="2 3">
    <name type="scientific">Streptomyces sp. 900116325</name>
    <dbReference type="NCBI Taxonomy" id="3154295"/>
    <lineage>
        <taxon>Bacteria</taxon>
        <taxon>Bacillati</taxon>
        <taxon>Actinomycetota</taxon>
        <taxon>Actinomycetes</taxon>
        <taxon>Kitasatosporales</taxon>
        <taxon>Streptomycetaceae</taxon>
        <taxon>Streptomyces</taxon>
    </lineage>
</organism>
<proteinExistence type="predicted"/>
<name>A0ABV2UM54_9ACTN</name>
<comment type="caution">
    <text evidence="2">The sequence shown here is derived from an EMBL/GenBank/DDBJ whole genome shotgun (WGS) entry which is preliminary data.</text>
</comment>
<dbReference type="Gene3D" id="3.50.50.60">
    <property type="entry name" value="FAD/NAD(P)-binding domain"/>
    <property type="match status" value="1"/>
</dbReference>